<feature type="region of interest" description="Disordered" evidence="1">
    <location>
        <begin position="174"/>
        <end position="195"/>
    </location>
</feature>
<name>A0A7W3ZLZ2_9ACTN</name>
<sequence>MGGGAQWEPRLPSGIRPRHPKEPEIKSSRPLSRTAVALTSATLLLTTATACSTADHLTSAMRVKNAVAKLGEQESVSVTARLDATPAEILAYLQEGDGPGKGPHARQHARLLADLEIAAAVSAGKPLRDVNARDRVDNATAVNFGGKDVFAFKSVDSKLYTRVNLAALATELEESAAPGGGGDAAGEGPASLGEPGELEKLLDAVPDHLTSAKAALGGRWVRVSPNEFGRINEALGGEAGTGSDRLAQATALLREPALQQRVVKAVEKALGKRARFTGTGRREGADHVTLTLNARDAARELGRALAPVRAQLGDPDLTVLDAAPDKRINIDLAIRHERLSTLTVDLGQFDEGRSGALPLKLTFASGEVVSVAAPTKADRLDPRDLLDALSQVAVRHPELSRLR</sequence>
<reference evidence="3" key="1">
    <citation type="submission" date="2020-05" db="EMBL/GenBank/DDBJ databases">
        <title>Classification of alakaliphilic streptomycetes isolated from an alkaline soil next to Lonar Crater, India and a proposal for the recognition of Streptomyces alkaliterrae sp. nov.</title>
        <authorList>
            <person name="Golinska P."/>
        </authorList>
    </citation>
    <scope>NUCLEOTIDE SEQUENCE [LARGE SCALE GENOMIC DNA]</scope>
    <source>
        <strain evidence="3">OF3</strain>
    </source>
</reference>
<evidence type="ECO:0000256" key="1">
    <source>
        <dbReference type="SAM" id="MobiDB-lite"/>
    </source>
</evidence>
<gene>
    <name evidence="2" type="ORF">H3146_07490</name>
</gene>
<dbReference type="RefSeq" id="WP_181353858.1">
    <property type="nucleotide sequence ID" value="NZ_JABJWZ010000042.1"/>
</dbReference>
<comment type="caution">
    <text evidence="2">The sequence shown here is derived from an EMBL/GenBank/DDBJ whole genome shotgun (WGS) entry which is preliminary data.</text>
</comment>
<dbReference type="EMBL" id="JABJWZ010000042">
    <property type="protein sequence ID" value="MBB1253213.1"/>
    <property type="molecule type" value="Genomic_DNA"/>
</dbReference>
<organism evidence="2 3">
    <name type="scientific">Streptomyces alkaliterrae</name>
    <dbReference type="NCBI Taxonomy" id="2213162"/>
    <lineage>
        <taxon>Bacteria</taxon>
        <taxon>Bacillati</taxon>
        <taxon>Actinomycetota</taxon>
        <taxon>Actinomycetes</taxon>
        <taxon>Kitasatosporales</taxon>
        <taxon>Streptomycetaceae</taxon>
        <taxon>Streptomyces</taxon>
    </lineage>
</organism>
<evidence type="ECO:0000313" key="3">
    <source>
        <dbReference type="Proteomes" id="UP000525686"/>
    </source>
</evidence>
<protein>
    <submittedName>
        <fullName evidence="2">Uncharacterized protein</fullName>
    </submittedName>
</protein>
<accession>A0A7W3ZLZ2</accession>
<dbReference type="Proteomes" id="UP000525686">
    <property type="component" value="Unassembled WGS sequence"/>
</dbReference>
<evidence type="ECO:0000313" key="2">
    <source>
        <dbReference type="EMBL" id="MBB1253213.1"/>
    </source>
</evidence>
<feature type="region of interest" description="Disordered" evidence="1">
    <location>
        <begin position="1"/>
        <end position="31"/>
    </location>
</feature>
<dbReference type="AlphaFoldDB" id="A0A7W3ZLZ2"/>
<proteinExistence type="predicted"/>